<dbReference type="Proteomes" id="UP001162483">
    <property type="component" value="Unassembled WGS sequence"/>
</dbReference>
<reference evidence="1" key="1">
    <citation type="submission" date="2023-05" db="EMBL/GenBank/DDBJ databases">
        <authorList>
            <person name="Stuckert A."/>
        </authorList>
    </citation>
    <scope>NUCLEOTIDE SEQUENCE</scope>
</reference>
<organism evidence="1 2">
    <name type="scientific">Staurois parvus</name>
    <dbReference type="NCBI Taxonomy" id="386267"/>
    <lineage>
        <taxon>Eukaryota</taxon>
        <taxon>Metazoa</taxon>
        <taxon>Chordata</taxon>
        <taxon>Craniata</taxon>
        <taxon>Vertebrata</taxon>
        <taxon>Euteleostomi</taxon>
        <taxon>Amphibia</taxon>
        <taxon>Batrachia</taxon>
        <taxon>Anura</taxon>
        <taxon>Neobatrachia</taxon>
        <taxon>Ranoidea</taxon>
        <taxon>Ranidae</taxon>
        <taxon>Staurois</taxon>
    </lineage>
</organism>
<gene>
    <name evidence="1" type="ORF">SPARVUS_LOCUS9864130</name>
</gene>
<dbReference type="EMBL" id="CATNWA010015472">
    <property type="protein sequence ID" value="CAI9583711.1"/>
    <property type="molecule type" value="Genomic_DNA"/>
</dbReference>
<name>A0ABN9EJN7_9NEOB</name>
<evidence type="ECO:0000313" key="1">
    <source>
        <dbReference type="EMBL" id="CAI9583711.1"/>
    </source>
</evidence>
<protein>
    <submittedName>
        <fullName evidence="1">Uncharacterized protein</fullName>
    </submittedName>
</protein>
<sequence length="53" mass="6057">MLRVTLMGPFYAKGHFDGPILLRGTMMGPFYVKGHFDSHIFVMLRGTFYVGDM</sequence>
<accession>A0ABN9EJN7</accession>
<comment type="caution">
    <text evidence="1">The sequence shown here is derived from an EMBL/GenBank/DDBJ whole genome shotgun (WGS) entry which is preliminary data.</text>
</comment>
<proteinExistence type="predicted"/>
<evidence type="ECO:0000313" key="2">
    <source>
        <dbReference type="Proteomes" id="UP001162483"/>
    </source>
</evidence>
<keyword evidence="2" id="KW-1185">Reference proteome</keyword>